<accession>A0A0G2I3B0</accession>
<feature type="region of interest" description="Disordered" evidence="1">
    <location>
        <begin position="105"/>
        <end position="124"/>
    </location>
</feature>
<reference evidence="3" key="1">
    <citation type="journal article" date="2015" name="PLoS Genet.">
        <title>The dynamic genome and transcriptome of the human fungal pathogen Blastomyces and close relative Emmonsia.</title>
        <authorList>
            <person name="Munoz J.F."/>
            <person name="Gauthier G.M."/>
            <person name="Desjardins C.A."/>
            <person name="Gallo J.E."/>
            <person name="Holder J."/>
            <person name="Sullivan T.D."/>
            <person name="Marty A.J."/>
            <person name="Carmen J.C."/>
            <person name="Chen Z."/>
            <person name="Ding L."/>
            <person name="Gujja S."/>
            <person name="Magrini V."/>
            <person name="Misas E."/>
            <person name="Mitreva M."/>
            <person name="Priest M."/>
            <person name="Saif S."/>
            <person name="Whiston E.A."/>
            <person name="Young S."/>
            <person name="Zeng Q."/>
            <person name="Goldman W.E."/>
            <person name="Mardis E.R."/>
            <person name="Taylor J.W."/>
            <person name="McEwen J.G."/>
            <person name="Clay O.K."/>
            <person name="Klein B.S."/>
            <person name="Cuomo C.A."/>
        </authorList>
    </citation>
    <scope>NUCLEOTIDE SEQUENCE [LARGE SCALE GENOMIC DNA]</scope>
    <source>
        <strain evidence="3">UAMH 3008</strain>
    </source>
</reference>
<organism evidence="2 3">
    <name type="scientific">[Emmonsia] crescens</name>
    <dbReference type="NCBI Taxonomy" id="73230"/>
    <lineage>
        <taxon>Eukaryota</taxon>
        <taxon>Fungi</taxon>
        <taxon>Dikarya</taxon>
        <taxon>Ascomycota</taxon>
        <taxon>Pezizomycotina</taxon>
        <taxon>Eurotiomycetes</taxon>
        <taxon>Eurotiomycetidae</taxon>
        <taxon>Onygenales</taxon>
        <taxon>Ajellomycetaceae</taxon>
        <taxon>Emergomyces</taxon>
    </lineage>
</organism>
<evidence type="ECO:0000313" key="3">
    <source>
        <dbReference type="Proteomes" id="UP000034164"/>
    </source>
</evidence>
<gene>
    <name evidence="2" type="ORF">EMCG_09260</name>
</gene>
<dbReference type="VEuPathDB" id="FungiDB:EMCG_09260"/>
<proteinExistence type="predicted"/>
<comment type="caution">
    <text evidence="2">The sequence shown here is derived from an EMBL/GenBank/DDBJ whole genome shotgun (WGS) entry which is preliminary data.</text>
</comment>
<dbReference type="EMBL" id="LCZI01000730">
    <property type="protein sequence ID" value="KKZ64883.1"/>
    <property type="molecule type" value="Genomic_DNA"/>
</dbReference>
<protein>
    <submittedName>
        <fullName evidence="2">Uncharacterized protein</fullName>
    </submittedName>
</protein>
<dbReference type="Proteomes" id="UP000034164">
    <property type="component" value="Unassembled WGS sequence"/>
</dbReference>
<dbReference type="OrthoDB" id="3660917at2759"/>
<sequence>MAQQNADRCEAPSWYHTDSDQRELTAILKGLKQDASLQGCISLGKDGVLRSLNADRDVVDAAGLNPKQIAACLRRLPAGFIDEAEYAGVDGTKISRTLWFKPDKGILPPPLSQEKREGLANGCQ</sequence>
<name>A0A0G2I3B0_9EURO</name>
<evidence type="ECO:0000313" key="2">
    <source>
        <dbReference type="EMBL" id="KKZ64883.1"/>
    </source>
</evidence>
<evidence type="ECO:0000256" key="1">
    <source>
        <dbReference type="SAM" id="MobiDB-lite"/>
    </source>
</evidence>
<dbReference type="AlphaFoldDB" id="A0A0G2I3B0"/>